<evidence type="ECO:0000313" key="3">
    <source>
        <dbReference type="Proteomes" id="UP000632498"/>
    </source>
</evidence>
<keyword evidence="3" id="KW-1185">Reference proteome</keyword>
<gene>
    <name evidence="2" type="ORF">GCM10011332_21630</name>
</gene>
<dbReference type="AlphaFoldDB" id="A0A917FCV9"/>
<evidence type="ECO:0000259" key="1">
    <source>
        <dbReference type="Pfam" id="PF13467"/>
    </source>
</evidence>
<dbReference type="InterPro" id="IPR027373">
    <property type="entry name" value="RHH_dom"/>
</dbReference>
<proteinExistence type="predicted"/>
<accession>A0A917FCV9</accession>
<reference evidence="2" key="2">
    <citation type="submission" date="2020-09" db="EMBL/GenBank/DDBJ databases">
        <authorList>
            <person name="Sun Q."/>
            <person name="Zhou Y."/>
        </authorList>
    </citation>
    <scope>NUCLEOTIDE SEQUENCE</scope>
    <source>
        <strain evidence="2">CGMCC 1.15254</strain>
    </source>
</reference>
<protein>
    <recommendedName>
        <fullName evidence="1">Ribbon-helix-helix domain-containing protein</fullName>
    </recommendedName>
</protein>
<name>A0A917FCV9_9PROT</name>
<dbReference type="Gene3D" id="1.10.3990.20">
    <property type="entry name" value="protein bp1543"/>
    <property type="match status" value="1"/>
</dbReference>
<reference evidence="2" key="1">
    <citation type="journal article" date="2014" name="Int. J. Syst. Evol. Microbiol.">
        <title>Complete genome sequence of Corynebacterium casei LMG S-19264T (=DSM 44701T), isolated from a smear-ripened cheese.</title>
        <authorList>
            <consortium name="US DOE Joint Genome Institute (JGI-PGF)"/>
            <person name="Walter F."/>
            <person name="Albersmeier A."/>
            <person name="Kalinowski J."/>
            <person name="Ruckert C."/>
        </authorList>
    </citation>
    <scope>NUCLEOTIDE SEQUENCE</scope>
    <source>
        <strain evidence="2">CGMCC 1.15254</strain>
    </source>
</reference>
<feature type="domain" description="Ribbon-helix-helix" evidence="1">
    <location>
        <begin position="16"/>
        <end position="83"/>
    </location>
</feature>
<dbReference type="InterPro" id="IPR038268">
    <property type="entry name" value="RHH_sf"/>
</dbReference>
<comment type="caution">
    <text evidence="2">The sequence shown here is derived from an EMBL/GenBank/DDBJ whole genome shotgun (WGS) entry which is preliminary data.</text>
</comment>
<dbReference type="RefSeq" id="WP_188664819.1">
    <property type="nucleotide sequence ID" value="NZ_BMHV01000014.1"/>
</dbReference>
<evidence type="ECO:0000313" key="2">
    <source>
        <dbReference type="EMBL" id="GGF67183.1"/>
    </source>
</evidence>
<dbReference type="Proteomes" id="UP000632498">
    <property type="component" value="Unassembled WGS sequence"/>
</dbReference>
<organism evidence="2 3">
    <name type="scientific">Terasakiella brassicae</name>
    <dbReference type="NCBI Taxonomy" id="1634917"/>
    <lineage>
        <taxon>Bacteria</taxon>
        <taxon>Pseudomonadati</taxon>
        <taxon>Pseudomonadota</taxon>
        <taxon>Alphaproteobacteria</taxon>
        <taxon>Rhodospirillales</taxon>
        <taxon>Terasakiellaceae</taxon>
        <taxon>Terasakiella</taxon>
    </lineage>
</organism>
<dbReference type="EMBL" id="BMHV01000014">
    <property type="protein sequence ID" value="GGF67183.1"/>
    <property type="molecule type" value="Genomic_DNA"/>
</dbReference>
<sequence length="131" mass="14642">MCELFVGAESDLWLSQSKSLRIDGVATSIRMENFFWQTLSEIAYRDAMTVNQLITKLYHESIDAEHDLGNFTSFLRVCCGRYYALLAAGDLSPSLDEELGGVDAPTILGREGQRRAQTLSQITMQTSLKVN</sequence>
<dbReference type="Pfam" id="PF13467">
    <property type="entry name" value="RHH_4"/>
    <property type="match status" value="1"/>
</dbReference>